<evidence type="ECO:0000313" key="9">
    <source>
        <dbReference type="Proteomes" id="UP000317778"/>
    </source>
</evidence>
<dbReference type="Gene3D" id="2.40.50.140">
    <property type="entry name" value="Nucleic acid-binding proteins"/>
    <property type="match status" value="1"/>
</dbReference>
<feature type="domain" description="DNA helicase Holliday junction RuvA type" evidence="7">
    <location>
        <begin position="1"/>
        <end position="63"/>
    </location>
</feature>
<dbReference type="NCBIfam" id="TIGR00084">
    <property type="entry name" value="ruvA"/>
    <property type="match status" value="1"/>
</dbReference>
<dbReference type="InterPro" id="IPR000085">
    <property type="entry name" value="RuvA"/>
</dbReference>
<keyword evidence="4 6" id="KW-0233">DNA recombination</keyword>
<evidence type="ECO:0000256" key="1">
    <source>
        <dbReference type="ARBA" id="ARBA00022490"/>
    </source>
</evidence>
<dbReference type="GO" id="GO:0000400">
    <property type="term" value="F:four-way junction DNA binding"/>
    <property type="evidence" value="ECO:0007669"/>
    <property type="project" value="UniProtKB-UniRule"/>
</dbReference>
<dbReference type="GO" id="GO:0009378">
    <property type="term" value="F:four-way junction helicase activity"/>
    <property type="evidence" value="ECO:0007669"/>
    <property type="project" value="InterPro"/>
</dbReference>
<dbReference type="GO" id="GO:0048476">
    <property type="term" value="C:Holliday junction resolvase complex"/>
    <property type="evidence" value="ECO:0007669"/>
    <property type="project" value="UniProtKB-UniRule"/>
</dbReference>
<keyword evidence="1 6" id="KW-0963">Cytoplasm</keyword>
<evidence type="ECO:0000256" key="6">
    <source>
        <dbReference type="HAMAP-Rule" id="MF_00031"/>
    </source>
</evidence>
<comment type="subcellular location">
    <subcellularLocation>
        <location evidence="6">Cytoplasm</location>
    </subcellularLocation>
</comment>
<keyword evidence="3 6" id="KW-0238">DNA-binding</keyword>
<comment type="caution">
    <text evidence="6">Lacks conserved residue(s) required for the propagation of feature annotation.</text>
</comment>
<keyword evidence="8" id="KW-0067">ATP-binding</keyword>
<keyword evidence="8" id="KW-0347">Helicase</keyword>
<dbReference type="AlphaFoldDB" id="A0A532V883"/>
<dbReference type="GO" id="GO:0006310">
    <property type="term" value="P:DNA recombination"/>
    <property type="evidence" value="ECO:0007669"/>
    <property type="project" value="UniProtKB-UniRule"/>
</dbReference>
<comment type="caution">
    <text evidence="8">The sequence shown here is derived from an EMBL/GenBank/DDBJ whole genome shotgun (WGS) entry which is preliminary data.</text>
</comment>
<comment type="domain">
    <text evidence="6">Has three domains with a flexible linker between the domains II and III and assumes an 'L' shape. Domain III is highly mobile and contacts RuvB.</text>
</comment>
<dbReference type="EMBL" id="NJBO01000004">
    <property type="protein sequence ID" value="TKJ43410.1"/>
    <property type="molecule type" value="Genomic_DNA"/>
</dbReference>
<dbReference type="GO" id="GO:0006281">
    <property type="term" value="P:DNA repair"/>
    <property type="evidence" value="ECO:0007669"/>
    <property type="project" value="UniProtKB-UniRule"/>
</dbReference>
<feature type="region of interest" description="Domain III" evidence="6">
    <location>
        <begin position="158"/>
        <end position="211"/>
    </location>
</feature>
<organism evidence="8 9">
    <name type="scientific">candidate division TA06 bacterium B3_TA06</name>
    <dbReference type="NCBI Taxonomy" id="2012487"/>
    <lineage>
        <taxon>Bacteria</taxon>
        <taxon>Bacteria division TA06</taxon>
    </lineage>
</organism>
<reference evidence="8 9" key="1">
    <citation type="submission" date="2017-06" db="EMBL/GenBank/DDBJ databases">
        <title>Novel microbial phyla capable of carbon fixation and sulfur reduction in deep-sea sediments.</title>
        <authorList>
            <person name="Huang J."/>
            <person name="Baker B."/>
            <person name="Wang Y."/>
        </authorList>
    </citation>
    <scope>NUCLEOTIDE SEQUENCE [LARGE SCALE GENOMIC DNA]</scope>
    <source>
        <strain evidence="8">B3_TA06</strain>
    </source>
</reference>
<dbReference type="HAMAP" id="MF_00031">
    <property type="entry name" value="DNA_HJ_migration_RuvA"/>
    <property type="match status" value="1"/>
</dbReference>
<dbReference type="InterPro" id="IPR012340">
    <property type="entry name" value="NA-bd_OB-fold"/>
</dbReference>
<keyword evidence="8" id="KW-0547">Nucleotide-binding</keyword>
<dbReference type="InterPro" id="IPR013849">
    <property type="entry name" value="DNA_helicase_Holl-junc_RuvA_I"/>
</dbReference>
<evidence type="ECO:0000256" key="2">
    <source>
        <dbReference type="ARBA" id="ARBA00022763"/>
    </source>
</evidence>
<comment type="similarity">
    <text evidence="6">Belongs to the RuvA family.</text>
</comment>
<dbReference type="Proteomes" id="UP000317778">
    <property type="component" value="Unassembled WGS sequence"/>
</dbReference>
<evidence type="ECO:0000256" key="5">
    <source>
        <dbReference type="ARBA" id="ARBA00023204"/>
    </source>
</evidence>
<accession>A0A532V883</accession>
<evidence type="ECO:0000313" key="8">
    <source>
        <dbReference type="EMBL" id="TKJ43410.1"/>
    </source>
</evidence>
<dbReference type="GO" id="GO:0005737">
    <property type="term" value="C:cytoplasm"/>
    <property type="evidence" value="ECO:0007669"/>
    <property type="project" value="UniProtKB-SubCell"/>
</dbReference>
<evidence type="ECO:0000256" key="4">
    <source>
        <dbReference type="ARBA" id="ARBA00023172"/>
    </source>
</evidence>
<dbReference type="Pfam" id="PF14520">
    <property type="entry name" value="HHH_5"/>
    <property type="match status" value="1"/>
</dbReference>
<keyword evidence="8" id="KW-0378">Hydrolase</keyword>
<dbReference type="Pfam" id="PF01330">
    <property type="entry name" value="RuvA_N"/>
    <property type="match status" value="1"/>
</dbReference>
<name>A0A532V883_UNCT6</name>
<dbReference type="SUPFAM" id="SSF47781">
    <property type="entry name" value="RuvA domain 2-like"/>
    <property type="match status" value="1"/>
</dbReference>
<proteinExistence type="inferred from homology"/>
<dbReference type="InterPro" id="IPR010994">
    <property type="entry name" value="RuvA_2-like"/>
</dbReference>
<gene>
    <name evidence="6" type="primary">ruvA</name>
    <name evidence="8" type="ORF">CEE36_03500</name>
</gene>
<comment type="subunit">
    <text evidence="6">Homotetramer. Forms an RuvA(8)-RuvB(12)-Holliday junction (HJ) complex. HJ DNA is sandwiched between 2 RuvA tetramers; dsDNA enters through RuvA and exits via RuvB. An RuvB hexamer assembles on each DNA strand where it exits the tetramer. Each RuvB hexamer is contacted by two RuvA subunits (via domain III) on 2 adjacent RuvB subunits; this complex drives branch migration. In the full resolvosome a probable DNA-RuvA(4)-RuvB(12)-RuvC(2) complex forms which resolves the HJ.</text>
</comment>
<comment type="function">
    <text evidence="6">The RuvA-RuvB-RuvC complex processes Holliday junction (HJ) DNA during genetic recombination and DNA repair, while the RuvA-RuvB complex plays an important role in the rescue of blocked DNA replication forks via replication fork reversal (RFR). RuvA specifically binds to HJ cruciform DNA, conferring on it an open structure. The RuvB hexamer acts as an ATP-dependent pump, pulling dsDNA into and through the RuvAB complex. HJ branch migration allows RuvC to scan DNA until it finds its consensus sequence, where it cleaves and resolves the cruciform DNA.</text>
</comment>
<protein>
    <recommendedName>
        <fullName evidence="6">Holliday junction branch migration complex subunit RuvA</fullName>
    </recommendedName>
</protein>
<evidence type="ECO:0000256" key="3">
    <source>
        <dbReference type="ARBA" id="ARBA00023125"/>
    </source>
</evidence>
<keyword evidence="2 6" id="KW-0227">DNA damage</keyword>
<evidence type="ECO:0000259" key="7">
    <source>
        <dbReference type="Pfam" id="PF01330"/>
    </source>
</evidence>
<sequence length="211" mass="23806">MIGFLKGRVISRDEESEIITLLVGQVGYEVRLPHIVYRGLEIHRMSLENETDLELFIYQHQTERTPKPLLIGFRNEVEREFFTKLISVQDIGPTAAAKALTMPIRTIARAIEERDITTLTKLSGIGKTKAEKIAATLAGKVAKFALMQVEERELPEAVPTDELRAQVIEVLTSQLGYKRSEAVAMVDEVLTENPGIQTPEELFDAVYRARR</sequence>
<dbReference type="GO" id="GO:0005524">
    <property type="term" value="F:ATP binding"/>
    <property type="evidence" value="ECO:0007669"/>
    <property type="project" value="InterPro"/>
</dbReference>
<dbReference type="Gene3D" id="1.10.150.20">
    <property type="entry name" value="5' to 3' exonuclease, C-terminal subdomain"/>
    <property type="match status" value="1"/>
</dbReference>
<keyword evidence="5 6" id="KW-0234">DNA repair</keyword>